<accession>A0A378WZ37</accession>
<evidence type="ECO:0000313" key="2">
    <source>
        <dbReference type="EMBL" id="SUA45661.1"/>
    </source>
</evidence>
<evidence type="ECO:0000259" key="1">
    <source>
        <dbReference type="Pfam" id="PF05378"/>
    </source>
</evidence>
<organism evidence="2 3">
    <name type="scientific">Nocardia africana</name>
    <dbReference type="NCBI Taxonomy" id="134964"/>
    <lineage>
        <taxon>Bacteria</taxon>
        <taxon>Bacillati</taxon>
        <taxon>Actinomycetota</taxon>
        <taxon>Actinomycetes</taxon>
        <taxon>Mycobacteriales</taxon>
        <taxon>Nocardiaceae</taxon>
        <taxon>Nocardia</taxon>
    </lineage>
</organism>
<dbReference type="OrthoDB" id="9768323at2"/>
<dbReference type="PANTHER" id="PTHR11365:SF23">
    <property type="entry name" value="HYPOTHETICAL 5-OXOPROLINASE (EUROFUNG)-RELATED"/>
    <property type="match status" value="1"/>
</dbReference>
<proteinExistence type="predicted"/>
<protein>
    <submittedName>
        <fullName evidence="2">Uncharacterized conserved protein</fullName>
    </submittedName>
</protein>
<dbReference type="GO" id="GO:0005829">
    <property type="term" value="C:cytosol"/>
    <property type="evidence" value="ECO:0007669"/>
    <property type="project" value="TreeGrafter"/>
</dbReference>
<sequence length="435" mass="45692">MIPGFTIGIALGHTVSAIATDGAGAVVARADSEAAGSKAISETLNRIGVDRVDRVMVAGLHDVDPLQLPAEKVGILRIASPSSTSIAPLSGWPRHLARRVAGYVATVAGGHHFDGSPRCPLDTDSIARFAKECRRNKIRAVAVVGTNSQSAAGHEQRAAQIVTEIVGQRTNLVLGSTMSGIGLVERENTAVIEAALAQTTMRSVDEISAELNQGGVDTELHWVTGTGTLLSTAELVSHPLKLHRSLLASALNGVMHETDRANLIAIDARGDPVWVYTVSDGIPNQTPSGTRFFGIPTVVPDLRRVALNGQSEGQVMRCLERHRLWMGDVPAVRMSGGESGRTELASVTDSELSGWAAAVGAASAEAGGFVDRVFNFSDSTYDEAVRTAKTEAVDAAIRAGADPAKVEIARLTDTPLTYVTSSMVRLSAMARGPLL</sequence>
<gene>
    <name evidence="2" type="ORF">NCTC13184_04185</name>
</gene>
<dbReference type="Pfam" id="PF05378">
    <property type="entry name" value="Hydant_A_N"/>
    <property type="match status" value="1"/>
</dbReference>
<dbReference type="EMBL" id="UGRU01000001">
    <property type="protein sequence ID" value="SUA45661.1"/>
    <property type="molecule type" value="Genomic_DNA"/>
</dbReference>
<dbReference type="Proteomes" id="UP000255082">
    <property type="component" value="Unassembled WGS sequence"/>
</dbReference>
<dbReference type="GO" id="GO:0017168">
    <property type="term" value="F:5-oxoprolinase (ATP-hydrolyzing) activity"/>
    <property type="evidence" value="ECO:0007669"/>
    <property type="project" value="TreeGrafter"/>
</dbReference>
<dbReference type="PANTHER" id="PTHR11365">
    <property type="entry name" value="5-OXOPROLINASE RELATED"/>
    <property type="match status" value="1"/>
</dbReference>
<evidence type="ECO:0000313" key="3">
    <source>
        <dbReference type="Proteomes" id="UP000255082"/>
    </source>
</evidence>
<dbReference type="InterPro" id="IPR045079">
    <property type="entry name" value="Oxoprolinase-like"/>
</dbReference>
<dbReference type="InterPro" id="IPR008040">
    <property type="entry name" value="Hydant_A_N"/>
</dbReference>
<dbReference type="GO" id="GO:0006749">
    <property type="term" value="P:glutathione metabolic process"/>
    <property type="evidence" value="ECO:0007669"/>
    <property type="project" value="TreeGrafter"/>
</dbReference>
<feature type="domain" description="Hydantoinase/oxoprolinase N-terminal" evidence="1">
    <location>
        <begin position="104"/>
        <end position="165"/>
    </location>
</feature>
<name>A0A378WZ37_9NOCA</name>
<dbReference type="AlphaFoldDB" id="A0A378WZ37"/>
<reference evidence="2 3" key="1">
    <citation type="submission" date="2018-06" db="EMBL/GenBank/DDBJ databases">
        <authorList>
            <consortium name="Pathogen Informatics"/>
            <person name="Doyle S."/>
        </authorList>
    </citation>
    <scope>NUCLEOTIDE SEQUENCE [LARGE SCALE GENOMIC DNA]</scope>
    <source>
        <strain evidence="2 3">NCTC13184</strain>
    </source>
</reference>